<dbReference type="InterPro" id="IPR046539">
    <property type="entry name" value="DUF6604"/>
</dbReference>
<comment type="caution">
    <text evidence="3">The sequence shown here is derived from an EMBL/GenBank/DDBJ whole genome shotgun (WGS) entry which is preliminary data.</text>
</comment>
<organism evidence="3 4">
    <name type="scientific">Apiospora rasikravindrae</name>
    <dbReference type="NCBI Taxonomy" id="990691"/>
    <lineage>
        <taxon>Eukaryota</taxon>
        <taxon>Fungi</taxon>
        <taxon>Dikarya</taxon>
        <taxon>Ascomycota</taxon>
        <taxon>Pezizomycotina</taxon>
        <taxon>Sordariomycetes</taxon>
        <taxon>Xylariomycetidae</taxon>
        <taxon>Amphisphaeriales</taxon>
        <taxon>Apiosporaceae</taxon>
        <taxon>Apiospora</taxon>
    </lineage>
</organism>
<feature type="compositionally biased region" description="Polar residues" evidence="1">
    <location>
        <begin position="151"/>
        <end position="164"/>
    </location>
</feature>
<dbReference type="Proteomes" id="UP001444661">
    <property type="component" value="Unassembled WGS sequence"/>
</dbReference>
<dbReference type="PANTHER" id="PTHR38795">
    <property type="entry name" value="DUF6604 DOMAIN-CONTAINING PROTEIN"/>
    <property type="match status" value="1"/>
</dbReference>
<name>A0ABR1RPJ0_9PEZI</name>
<reference evidence="3 4" key="1">
    <citation type="submission" date="2023-01" db="EMBL/GenBank/DDBJ databases">
        <title>Analysis of 21 Apiospora genomes using comparative genomics revels a genus with tremendous synthesis potential of carbohydrate active enzymes and secondary metabolites.</title>
        <authorList>
            <person name="Sorensen T."/>
        </authorList>
    </citation>
    <scope>NUCLEOTIDE SEQUENCE [LARGE SCALE GENOMIC DNA]</scope>
    <source>
        <strain evidence="3 4">CBS 33761</strain>
    </source>
</reference>
<keyword evidence="4" id="KW-1185">Reference proteome</keyword>
<feature type="region of interest" description="Disordered" evidence="1">
    <location>
        <begin position="540"/>
        <end position="574"/>
    </location>
</feature>
<accession>A0ABR1RPJ0</accession>
<dbReference type="EMBL" id="JAQQWK010000014">
    <property type="protein sequence ID" value="KAK8016838.1"/>
    <property type="molecule type" value="Genomic_DNA"/>
</dbReference>
<evidence type="ECO:0000256" key="1">
    <source>
        <dbReference type="SAM" id="MobiDB-lite"/>
    </source>
</evidence>
<dbReference type="PANTHER" id="PTHR38795:SF1">
    <property type="entry name" value="DUF6604 DOMAIN-CONTAINING PROTEIN"/>
    <property type="match status" value="1"/>
</dbReference>
<sequence length="600" mass="68808">MDVTISSSMDEYQRDTDIVLWWLESTATSSGWKQPVDRDLTTKDLVEQADHIVDASIRLPQYAKGAFLSAIRLRERWQQWFEIGERSTAQQIEAHRHFIEVLKQCFSCFDDKGLHKQGPEDQMETPPDLSHIFAAMKVEDLISSSDDDRSQPGSSSREQASLTTTSTYLKRDPKLDAAFHVYNIFHDTHSARHEFRVLWTRVARGEISLLAASLTVMRYLQFIRELKAKVYENFCETHRSTGRSYQDMIGVLYNMMSPETGHITAYDNTLEQSETDRFVFLFVGEVLTKMKQIRHLTQTWSWPPPIPEAKLYKVTDLEFIVSDSFRELADIDRFLTQVCMDIYLVQLLGNDSSADMEARRLCLNPLQMALRRVWDTGVVTVESVFAAVVLLDFKELVTPPKPTLPPTQRVTFMDVKKRIYRDRSFYPFENLPSQQAEDREEFASGKVPRTMYHQYMQSRNLGHVAGTYAFIAETLDLIPMDGRSDFLYRVDPILLGTHTAIQVASGKPTRTALGDLLLRLQDNKIDFHVLMKELDKLAFHQGPDKKPRKSGKQKGKKKGKGKGKAKKKDKATKVRLTLPEGVTRYADSIERLCKDLAADA</sequence>
<evidence type="ECO:0000313" key="4">
    <source>
        <dbReference type="Proteomes" id="UP001444661"/>
    </source>
</evidence>
<evidence type="ECO:0000313" key="3">
    <source>
        <dbReference type="EMBL" id="KAK8016838.1"/>
    </source>
</evidence>
<feature type="region of interest" description="Disordered" evidence="1">
    <location>
        <begin position="144"/>
        <end position="164"/>
    </location>
</feature>
<gene>
    <name evidence="3" type="ORF">PG993_015027</name>
</gene>
<proteinExistence type="predicted"/>
<dbReference type="Pfam" id="PF20253">
    <property type="entry name" value="DUF6604"/>
    <property type="match status" value="1"/>
</dbReference>
<protein>
    <submittedName>
        <fullName evidence="3">Ank-repeat protein mbp1</fullName>
    </submittedName>
</protein>
<feature type="domain" description="DUF6604" evidence="2">
    <location>
        <begin position="11"/>
        <end position="229"/>
    </location>
</feature>
<feature type="compositionally biased region" description="Basic residues" evidence="1">
    <location>
        <begin position="546"/>
        <end position="570"/>
    </location>
</feature>
<evidence type="ECO:0000259" key="2">
    <source>
        <dbReference type="Pfam" id="PF20253"/>
    </source>
</evidence>